<dbReference type="InterPro" id="IPR000620">
    <property type="entry name" value="EamA_dom"/>
</dbReference>
<feature type="transmembrane region" description="Helical" evidence="6">
    <location>
        <begin position="183"/>
        <end position="203"/>
    </location>
</feature>
<feature type="domain" description="EamA" evidence="7">
    <location>
        <begin position="185"/>
        <end position="323"/>
    </location>
</feature>
<dbReference type="KEGG" id="cam:101512402"/>
<gene>
    <name evidence="9" type="primary">LOC101512402</name>
</gene>
<proteinExistence type="inferred from homology"/>
<comment type="similarity">
    <text evidence="2 6">Belongs to the drug/metabolite transporter (DMT) superfamily. Plant drug/metabolite exporter (P-DME) (TC 2.A.7.4) family.</text>
</comment>
<feature type="transmembrane region" description="Helical" evidence="6">
    <location>
        <begin position="100"/>
        <end position="123"/>
    </location>
</feature>
<dbReference type="PANTHER" id="PTHR31218">
    <property type="entry name" value="WAT1-RELATED PROTEIN"/>
    <property type="match status" value="1"/>
</dbReference>
<dbReference type="eggNOG" id="ENOG502QU0E">
    <property type="taxonomic scope" value="Eukaryota"/>
</dbReference>
<accession>A0A1S2Y085</accession>
<comment type="subcellular location">
    <subcellularLocation>
        <location evidence="1 6">Membrane</location>
        <topology evidence="1 6">Multi-pass membrane protein</topology>
    </subcellularLocation>
</comment>
<feature type="transmembrane region" description="Helical" evidence="6">
    <location>
        <begin position="135"/>
        <end position="153"/>
    </location>
</feature>
<feature type="transmembrane region" description="Helical" evidence="6">
    <location>
        <begin position="40"/>
        <end position="62"/>
    </location>
</feature>
<name>A0A1S2Y085_CICAR</name>
<feature type="transmembrane region" description="Helical" evidence="6">
    <location>
        <begin position="248"/>
        <end position="267"/>
    </location>
</feature>
<keyword evidence="4 6" id="KW-1133">Transmembrane helix</keyword>
<dbReference type="InterPro" id="IPR030184">
    <property type="entry name" value="WAT1-related"/>
</dbReference>
<evidence type="ECO:0000256" key="4">
    <source>
        <dbReference type="ARBA" id="ARBA00022989"/>
    </source>
</evidence>
<dbReference type="Pfam" id="PF00892">
    <property type="entry name" value="EamA"/>
    <property type="match status" value="2"/>
</dbReference>
<reference evidence="9" key="2">
    <citation type="submission" date="2025-08" db="UniProtKB">
        <authorList>
            <consortium name="RefSeq"/>
        </authorList>
    </citation>
    <scope>IDENTIFICATION</scope>
    <source>
        <tissue evidence="9">Etiolated seedlings</tissue>
    </source>
</reference>
<feature type="transmembrane region" description="Helical" evidence="6">
    <location>
        <begin position="74"/>
        <end position="94"/>
    </location>
</feature>
<keyword evidence="8" id="KW-1185">Reference proteome</keyword>
<evidence type="ECO:0000256" key="5">
    <source>
        <dbReference type="ARBA" id="ARBA00023136"/>
    </source>
</evidence>
<dbReference type="RefSeq" id="XP_004497225.1">
    <property type="nucleotide sequence ID" value="XM_004497168.3"/>
</dbReference>
<evidence type="ECO:0000256" key="3">
    <source>
        <dbReference type="ARBA" id="ARBA00022692"/>
    </source>
</evidence>
<dbReference type="GeneID" id="101512402"/>
<feature type="transmembrane region" description="Helical" evidence="6">
    <location>
        <begin position="279"/>
        <end position="298"/>
    </location>
</feature>
<evidence type="ECO:0000313" key="9">
    <source>
        <dbReference type="RefSeq" id="XP_004497225.1"/>
    </source>
</evidence>
<dbReference type="GO" id="GO:0016020">
    <property type="term" value="C:membrane"/>
    <property type="evidence" value="ECO:0007669"/>
    <property type="project" value="UniProtKB-SubCell"/>
</dbReference>
<feature type="domain" description="EamA" evidence="7">
    <location>
        <begin position="13"/>
        <end position="151"/>
    </location>
</feature>
<keyword evidence="5 6" id="KW-0472">Membrane</keyword>
<dbReference type="InterPro" id="IPR037185">
    <property type="entry name" value="EmrE-like"/>
</dbReference>
<dbReference type="PaxDb" id="3827-XP_004497225.1"/>
<dbReference type="GO" id="GO:0022857">
    <property type="term" value="F:transmembrane transporter activity"/>
    <property type="evidence" value="ECO:0007669"/>
    <property type="project" value="InterPro"/>
</dbReference>
<reference evidence="8" key="1">
    <citation type="journal article" date="2013" name="Nat. Biotechnol.">
        <title>Draft genome sequence of chickpea (Cicer arietinum) provides a resource for trait improvement.</title>
        <authorList>
            <person name="Varshney R.K."/>
            <person name="Song C."/>
            <person name="Saxena R.K."/>
            <person name="Azam S."/>
            <person name="Yu S."/>
            <person name="Sharpe A.G."/>
            <person name="Cannon S."/>
            <person name="Baek J."/>
            <person name="Rosen B.D."/>
            <person name="Tar'an B."/>
            <person name="Millan T."/>
            <person name="Zhang X."/>
            <person name="Ramsay L.D."/>
            <person name="Iwata A."/>
            <person name="Wang Y."/>
            <person name="Nelson W."/>
            <person name="Farmer A.D."/>
            <person name="Gaur P.M."/>
            <person name="Soderlund C."/>
            <person name="Penmetsa R.V."/>
            <person name="Xu C."/>
            <person name="Bharti A.K."/>
            <person name="He W."/>
            <person name="Winter P."/>
            <person name="Zhao S."/>
            <person name="Hane J.K."/>
            <person name="Carrasquilla-Garcia N."/>
            <person name="Condie J.A."/>
            <person name="Upadhyaya H.D."/>
            <person name="Luo M.C."/>
            <person name="Thudi M."/>
            <person name="Gowda C.L."/>
            <person name="Singh N.P."/>
            <person name="Lichtenzveig J."/>
            <person name="Gali K.K."/>
            <person name="Rubio J."/>
            <person name="Nadarajan N."/>
            <person name="Dolezel J."/>
            <person name="Bansal K.C."/>
            <person name="Xu X."/>
            <person name="Edwards D."/>
            <person name="Zhang G."/>
            <person name="Kahl G."/>
            <person name="Gil J."/>
            <person name="Singh K.B."/>
            <person name="Datta S.K."/>
            <person name="Jackson S.A."/>
            <person name="Wang J."/>
            <person name="Cook D.R."/>
        </authorList>
    </citation>
    <scope>NUCLEOTIDE SEQUENCE [LARGE SCALE GENOMIC DNA]</scope>
    <source>
        <strain evidence="8">cv. CDC Frontier</strain>
    </source>
</reference>
<dbReference type="AlphaFoldDB" id="A0A1S2Y085"/>
<evidence type="ECO:0000256" key="2">
    <source>
        <dbReference type="ARBA" id="ARBA00007635"/>
    </source>
</evidence>
<evidence type="ECO:0000256" key="1">
    <source>
        <dbReference type="ARBA" id="ARBA00004141"/>
    </source>
</evidence>
<dbReference type="OrthoDB" id="1728340at2759"/>
<dbReference type="Proteomes" id="UP000087171">
    <property type="component" value="Chromosome Ca4"/>
</dbReference>
<organism evidence="8 9">
    <name type="scientific">Cicer arietinum</name>
    <name type="common">Chickpea</name>
    <name type="synonym">Garbanzo</name>
    <dbReference type="NCBI Taxonomy" id="3827"/>
    <lineage>
        <taxon>Eukaryota</taxon>
        <taxon>Viridiplantae</taxon>
        <taxon>Streptophyta</taxon>
        <taxon>Embryophyta</taxon>
        <taxon>Tracheophyta</taxon>
        <taxon>Spermatophyta</taxon>
        <taxon>Magnoliopsida</taxon>
        <taxon>eudicotyledons</taxon>
        <taxon>Gunneridae</taxon>
        <taxon>Pentapetalae</taxon>
        <taxon>rosids</taxon>
        <taxon>fabids</taxon>
        <taxon>Fabales</taxon>
        <taxon>Fabaceae</taxon>
        <taxon>Papilionoideae</taxon>
        <taxon>50 kb inversion clade</taxon>
        <taxon>NPAAA clade</taxon>
        <taxon>Hologalegina</taxon>
        <taxon>IRL clade</taxon>
        <taxon>Cicereae</taxon>
        <taxon>Cicer</taxon>
    </lineage>
</organism>
<feature type="transmembrane region" description="Helical" evidence="6">
    <location>
        <begin position="12"/>
        <end position="34"/>
    </location>
</feature>
<keyword evidence="3 6" id="KW-0812">Transmembrane</keyword>
<feature type="transmembrane region" description="Helical" evidence="6">
    <location>
        <begin position="215"/>
        <end position="236"/>
    </location>
</feature>
<evidence type="ECO:0000259" key="7">
    <source>
        <dbReference type="Pfam" id="PF00892"/>
    </source>
</evidence>
<evidence type="ECO:0000313" key="8">
    <source>
        <dbReference type="Proteomes" id="UP000087171"/>
    </source>
</evidence>
<dbReference type="SUPFAM" id="SSF103481">
    <property type="entry name" value="Multidrug resistance efflux transporter EmrE"/>
    <property type="match status" value="2"/>
</dbReference>
<evidence type="ECO:0000256" key="6">
    <source>
        <dbReference type="RuleBase" id="RU363077"/>
    </source>
</evidence>
<sequence length="347" mass="38578">MMLMKCHELCKPVCILIVVNIALAFVNLFLKMVLNEGMDYMSIVTYRQAISFIFMAPIAWFYERKHKLEAHIICLLFLSALVGVTLPQYLFLLGLENTSATFSCAFLNMVPVFTFIMSLPFGIEKVNMKSKSGKTKVLGTIVCIGGVLLLALYKGISFNNPQSQHIANRYTSAPPPAAKLEKWIIGSILLTAGCILWSSWFIIQAKISKKYPCQYSSTAILSLFAAIQSTTATFAIKRNNASWIIKGKLEIMCILYTGLVGSGLCYVAMSWCVKQRGPVFTAAFTPLIQIFVAVLDFTILKEEIYLGSIAGSALVIVGMYILLWGKSMEREQCVLKDTQANQDVECQ</sequence>
<protein>
    <recommendedName>
        <fullName evidence="6">WAT1-related protein</fullName>
    </recommendedName>
</protein>
<feature type="transmembrane region" description="Helical" evidence="6">
    <location>
        <begin position="304"/>
        <end position="323"/>
    </location>
</feature>